<evidence type="ECO:0000313" key="3">
    <source>
        <dbReference type="Proteomes" id="UP001174691"/>
    </source>
</evidence>
<dbReference type="AlphaFoldDB" id="A0AA38S8N1"/>
<feature type="compositionally biased region" description="Basic and acidic residues" evidence="1">
    <location>
        <begin position="23"/>
        <end position="32"/>
    </location>
</feature>
<evidence type="ECO:0000256" key="1">
    <source>
        <dbReference type="SAM" id="MobiDB-lite"/>
    </source>
</evidence>
<reference evidence="2" key="1">
    <citation type="submission" date="2022-07" db="EMBL/GenBank/DDBJ databases">
        <title>Fungi with potential for degradation of polypropylene.</title>
        <authorList>
            <person name="Gostincar C."/>
        </authorList>
    </citation>
    <scope>NUCLEOTIDE SEQUENCE</scope>
    <source>
        <strain evidence="2">EXF-13287</strain>
    </source>
</reference>
<sequence length="694" mass="75794">MRFFRKKDKRKEQPLGLPGFGGGDKHNGDGKRKPSGSSPQYSGSGGGAATHAATAFRPMATHRSASVLLSLPAQVLDQIFAFVCPHATDHSYQTCEESGAEDACMLCDLRDLAHCVAVCKKWRAEAIKLLYKSIRIDAVHYCQREAILSDMRKRGSFLNRNADPEDPAAARLKLLCRTLREDPARLGPRVEFLKTPYMLREAAQADLARTIAVLPNLKYVDLPEGMYTDEHSYLTLRLEVQARCREIRKMTYMHGSERSLQQLAGGTIWAKLEVLELIKIDMDPSIMRQVLSALANLRAMRVSETKTFTDEMFYWSDMVPPFPVLEEFILRDVPNVTAEGFKQWLAFPEVQDQLKVLSLNHTGVKTFTLHQVLALTPALKNLSIEENVIASLPAAAGGQNVPILASKSLEVLHFEITSSNSVSGASATASYYNYLASSLLSGGLPNLRAVYVRDENFPDTLLGLPPPMPGFAEGGYARPASSGSSSTFSSRLSSSPGFPPISPQTSLSPGHPSYNPYHNRFPSNQSNNFLQPGHQPTNPRFSSNNPFANHAQPSIANLPAMLEVFTKSGDELHWSLFRPPVRGMRDKTPKRPLSSYGLGNDILGGSAAGWSTGAGARRSVFIGGAGGQFLQVPDEESGARGRRHRKGGSTGGGAGMHRSRLGSGAGGDEEAEDLWPRPKTSAGGKRSEDMDLWR</sequence>
<organism evidence="2 3">
    <name type="scientific">Coniochaeta hoffmannii</name>
    <dbReference type="NCBI Taxonomy" id="91930"/>
    <lineage>
        <taxon>Eukaryota</taxon>
        <taxon>Fungi</taxon>
        <taxon>Dikarya</taxon>
        <taxon>Ascomycota</taxon>
        <taxon>Pezizomycotina</taxon>
        <taxon>Sordariomycetes</taxon>
        <taxon>Sordariomycetidae</taxon>
        <taxon>Coniochaetales</taxon>
        <taxon>Coniochaetaceae</taxon>
        <taxon>Coniochaeta</taxon>
    </lineage>
</organism>
<gene>
    <name evidence="2" type="ORF">NKR19_g3463</name>
</gene>
<dbReference type="SUPFAM" id="SSF52047">
    <property type="entry name" value="RNI-like"/>
    <property type="match status" value="1"/>
</dbReference>
<dbReference type="Gene3D" id="3.80.10.10">
    <property type="entry name" value="Ribonuclease Inhibitor"/>
    <property type="match status" value="1"/>
</dbReference>
<keyword evidence="3" id="KW-1185">Reference proteome</keyword>
<name>A0AA38S8N1_9PEZI</name>
<comment type="caution">
    <text evidence="2">The sequence shown here is derived from an EMBL/GenBank/DDBJ whole genome shotgun (WGS) entry which is preliminary data.</text>
</comment>
<feature type="region of interest" description="Disordered" evidence="1">
    <location>
        <begin position="628"/>
        <end position="694"/>
    </location>
</feature>
<dbReference type="Proteomes" id="UP001174691">
    <property type="component" value="Unassembled WGS sequence"/>
</dbReference>
<evidence type="ECO:0000313" key="2">
    <source>
        <dbReference type="EMBL" id="KAJ9158264.1"/>
    </source>
</evidence>
<accession>A0AA38S8N1</accession>
<protein>
    <submittedName>
        <fullName evidence="2">F-box domain-containing protein</fullName>
    </submittedName>
</protein>
<feature type="compositionally biased region" description="Polar residues" evidence="1">
    <location>
        <begin position="521"/>
        <end position="552"/>
    </location>
</feature>
<dbReference type="InterPro" id="IPR032675">
    <property type="entry name" value="LRR_dom_sf"/>
</dbReference>
<feature type="region of interest" description="Disordered" evidence="1">
    <location>
        <begin position="1"/>
        <end position="49"/>
    </location>
</feature>
<proteinExistence type="predicted"/>
<dbReference type="EMBL" id="JANBVN010000039">
    <property type="protein sequence ID" value="KAJ9158264.1"/>
    <property type="molecule type" value="Genomic_DNA"/>
</dbReference>
<feature type="region of interest" description="Disordered" evidence="1">
    <location>
        <begin position="473"/>
        <end position="552"/>
    </location>
</feature>
<feature type="compositionally biased region" description="Low complexity" evidence="1">
    <location>
        <begin position="481"/>
        <end position="495"/>
    </location>
</feature>
<feature type="compositionally biased region" description="Basic and acidic residues" evidence="1">
    <location>
        <begin position="685"/>
        <end position="694"/>
    </location>
</feature>